<proteinExistence type="predicted"/>
<evidence type="ECO:0000313" key="2">
    <source>
        <dbReference type="Proteomes" id="UP000092154"/>
    </source>
</evidence>
<name>A0A1B7NCW5_9AGAM</name>
<dbReference type="InParanoid" id="A0A1B7NCW5"/>
<reference evidence="1 2" key="1">
    <citation type="submission" date="2016-06" db="EMBL/GenBank/DDBJ databases">
        <title>Comparative genomics of the ectomycorrhizal sister species Rhizopogon vinicolor and Rhizopogon vesiculosus (Basidiomycota: Boletales) reveals a divergence of the mating type B locus.</title>
        <authorList>
            <consortium name="DOE Joint Genome Institute"/>
            <person name="Mujic A.B."/>
            <person name="Kuo A."/>
            <person name="Tritt A."/>
            <person name="Lipzen A."/>
            <person name="Chen C."/>
            <person name="Johnson J."/>
            <person name="Sharma A."/>
            <person name="Barry K."/>
            <person name="Grigoriev I.V."/>
            <person name="Spatafora J.W."/>
        </authorList>
    </citation>
    <scope>NUCLEOTIDE SEQUENCE [LARGE SCALE GENOMIC DNA]</scope>
    <source>
        <strain evidence="1 2">AM-OR11-026</strain>
    </source>
</reference>
<dbReference type="Proteomes" id="UP000092154">
    <property type="component" value="Unassembled WGS sequence"/>
</dbReference>
<sequence>MPVRRINDVPFPSFSLVMSQYSTGDLRLPSYKMSYLLRFHPYPRVKLSNREIMMTIDDRLHSVSTQYNVTEDDETTGLDPLIFSDIRPEEEQHHNAVNLQEAIEVAEAGAQPRVRRLSLTILIIRVASTGPRGAGYKEAVFENQVARRRPASTSFFQQIKHVFSKLCPGY</sequence>
<protein>
    <submittedName>
        <fullName evidence="1">Uncharacterized protein</fullName>
    </submittedName>
</protein>
<dbReference type="OrthoDB" id="2637024at2759"/>
<accession>A0A1B7NCW5</accession>
<organism evidence="1 2">
    <name type="scientific">Rhizopogon vinicolor AM-OR11-026</name>
    <dbReference type="NCBI Taxonomy" id="1314800"/>
    <lineage>
        <taxon>Eukaryota</taxon>
        <taxon>Fungi</taxon>
        <taxon>Dikarya</taxon>
        <taxon>Basidiomycota</taxon>
        <taxon>Agaricomycotina</taxon>
        <taxon>Agaricomycetes</taxon>
        <taxon>Agaricomycetidae</taxon>
        <taxon>Boletales</taxon>
        <taxon>Suillineae</taxon>
        <taxon>Rhizopogonaceae</taxon>
        <taxon>Rhizopogon</taxon>
    </lineage>
</organism>
<gene>
    <name evidence="1" type="ORF">K503DRAFT_796979</name>
</gene>
<keyword evidence="2" id="KW-1185">Reference proteome</keyword>
<dbReference type="EMBL" id="KV448152">
    <property type="protein sequence ID" value="OAX42686.1"/>
    <property type="molecule type" value="Genomic_DNA"/>
</dbReference>
<evidence type="ECO:0000313" key="1">
    <source>
        <dbReference type="EMBL" id="OAX42686.1"/>
    </source>
</evidence>
<dbReference type="AlphaFoldDB" id="A0A1B7NCW5"/>